<keyword evidence="2" id="KW-1185">Reference proteome</keyword>
<dbReference type="AlphaFoldDB" id="A0A6A2ZL74"/>
<gene>
    <name evidence="1" type="ORF">F3Y22_tig00110865pilonHSYRG00417</name>
</gene>
<sequence length="256" mass="29275">MFSDVFLEDYSDHSYCDICEEERNAYDPVYCCNKCTFNAHIGCALNEIKDKPTSNLVGDKDSTGKLMEKDEINERNANFSPFEIMYCDEGRELMFDEDIKWGARCVGIIPLEMQIQFHPLHALHLLFNPSQRCRVCKGSFEFQKISYGCVQCDDLYLHAYCAKSLKRVLKSKSHTHRLYYFGSVTQAYVASSRVSVVMEPPASPPNNTPRVAHRSKDPDMDVYLPATEADPTSSVWDWDDLLGLTVDDHFSNAFDD</sequence>
<dbReference type="PANTHER" id="PTHR32410">
    <property type="entry name" value="CYSTEINE/HISTIDINE-RICH C1 DOMAIN FAMILY PROTEIN"/>
    <property type="match status" value="1"/>
</dbReference>
<evidence type="ECO:0008006" key="3">
    <source>
        <dbReference type="Google" id="ProtNLM"/>
    </source>
</evidence>
<comment type="caution">
    <text evidence="1">The sequence shown here is derived from an EMBL/GenBank/DDBJ whole genome shotgun (WGS) entry which is preliminary data.</text>
</comment>
<name>A0A6A2ZL74_HIBSY</name>
<dbReference type="InterPro" id="IPR053192">
    <property type="entry name" value="Vacuole_Formation_Reg"/>
</dbReference>
<dbReference type="PANTHER" id="PTHR32410:SF207">
    <property type="entry name" value="DC1 DOMAIN-CONTAINING PROTEIN"/>
    <property type="match status" value="1"/>
</dbReference>
<proteinExistence type="predicted"/>
<reference evidence="1" key="1">
    <citation type="submission" date="2019-09" db="EMBL/GenBank/DDBJ databases">
        <title>Draft genome information of white flower Hibiscus syriacus.</title>
        <authorList>
            <person name="Kim Y.-M."/>
        </authorList>
    </citation>
    <scope>NUCLEOTIDE SEQUENCE [LARGE SCALE GENOMIC DNA]</scope>
    <source>
        <strain evidence="1">YM2019G1</strain>
    </source>
</reference>
<dbReference type="SUPFAM" id="SSF57889">
    <property type="entry name" value="Cysteine-rich domain"/>
    <property type="match status" value="2"/>
</dbReference>
<organism evidence="1 2">
    <name type="scientific">Hibiscus syriacus</name>
    <name type="common">Rose of Sharon</name>
    <dbReference type="NCBI Taxonomy" id="106335"/>
    <lineage>
        <taxon>Eukaryota</taxon>
        <taxon>Viridiplantae</taxon>
        <taxon>Streptophyta</taxon>
        <taxon>Embryophyta</taxon>
        <taxon>Tracheophyta</taxon>
        <taxon>Spermatophyta</taxon>
        <taxon>Magnoliopsida</taxon>
        <taxon>eudicotyledons</taxon>
        <taxon>Gunneridae</taxon>
        <taxon>Pentapetalae</taxon>
        <taxon>rosids</taxon>
        <taxon>malvids</taxon>
        <taxon>Malvales</taxon>
        <taxon>Malvaceae</taxon>
        <taxon>Malvoideae</taxon>
        <taxon>Hibiscus</taxon>
    </lineage>
</organism>
<accession>A0A6A2ZL74</accession>
<evidence type="ECO:0000313" key="2">
    <source>
        <dbReference type="Proteomes" id="UP000436088"/>
    </source>
</evidence>
<dbReference type="Proteomes" id="UP000436088">
    <property type="component" value="Unassembled WGS sequence"/>
</dbReference>
<evidence type="ECO:0000313" key="1">
    <source>
        <dbReference type="EMBL" id="KAE8691902.1"/>
    </source>
</evidence>
<protein>
    <recommendedName>
        <fullName evidence="3">DC1 domain-containing protein</fullName>
    </recommendedName>
</protein>
<dbReference type="EMBL" id="VEPZ02001143">
    <property type="protein sequence ID" value="KAE8691902.1"/>
    <property type="molecule type" value="Genomic_DNA"/>
</dbReference>
<dbReference type="InterPro" id="IPR046349">
    <property type="entry name" value="C1-like_sf"/>
</dbReference>